<feature type="binding site" evidence="2">
    <location>
        <position position="77"/>
    </location>
    <ligand>
        <name>substrate</name>
    </ligand>
</feature>
<feature type="binding site" evidence="2">
    <location>
        <position position="41"/>
    </location>
    <ligand>
        <name>substrate</name>
    </ligand>
</feature>
<name>A0ABW6D4E8_9BACT</name>
<dbReference type="InterPro" id="IPR018520">
    <property type="entry name" value="UPP_synth-like_CS"/>
</dbReference>
<evidence type="ECO:0000256" key="2">
    <source>
        <dbReference type="HAMAP-Rule" id="MF_01139"/>
    </source>
</evidence>
<feature type="binding site" evidence="2">
    <location>
        <begin position="202"/>
        <end position="204"/>
    </location>
    <ligand>
        <name>substrate</name>
    </ligand>
</feature>
<proteinExistence type="inferred from homology"/>
<evidence type="ECO:0000313" key="4">
    <source>
        <dbReference type="Proteomes" id="UP001598114"/>
    </source>
</evidence>
<dbReference type="InterPro" id="IPR001441">
    <property type="entry name" value="UPP_synth-like"/>
</dbReference>
<comment type="similarity">
    <text evidence="2">Belongs to the UPP synthase family.</text>
</comment>
<dbReference type="PROSITE" id="PS01066">
    <property type="entry name" value="UPP_SYNTHASE"/>
    <property type="match status" value="1"/>
</dbReference>
<feature type="binding site" evidence="2">
    <location>
        <begin position="28"/>
        <end position="31"/>
    </location>
    <ligand>
        <name>substrate</name>
    </ligand>
</feature>
<organism evidence="3 4">
    <name type="scientific">Aquirufa echingensis</name>
    <dbReference type="NCBI Taxonomy" id="3096516"/>
    <lineage>
        <taxon>Bacteria</taxon>
        <taxon>Pseudomonadati</taxon>
        <taxon>Bacteroidota</taxon>
        <taxon>Cytophagia</taxon>
        <taxon>Cytophagales</taxon>
        <taxon>Flectobacillaceae</taxon>
        <taxon>Aquirufa</taxon>
    </lineage>
</organism>
<feature type="binding site" evidence="2">
    <location>
        <position position="27"/>
    </location>
    <ligand>
        <name>Mg(2+)</name>
        <dbReference type="ChEBI" id="CHEBI:18420"/>
    </ligand>
</feature>
<feature type="binding site" evidence="2">
    <location>
        <position position="196"/>
    </location>
    <ligand>
        <name>substrate</name>
    </ligand>
</feature>
<keyword evidence="2" id="KW-0460">Magnesium</keyword>
<reference evidence="3 4" key="1">
    <citation type="submission" date="2024-03" db="EMBL/GenBank/DDBJ databases">
        <title>Aquirufa genome sequencing.</title>
        <authorList>
            <person name="Pitt A."/>
            <person name="Hahn M.W."/>
        </authorList>
    </citation>
    <scope>NUCLEOTIDE SEQUENCE [LARGE SCALE GENOMIC DNA]</scope>
    <source>
        <strain evidence="3 4">PLAD-142S6K</strain>
    </source>
</reference>
<dbReference type="InterPro" id="IPR036424">
    <property type="entry name" value="UPP_synth-like_sf"/>
</dbReference>
<sequence>MNVVVSQNVKDSIDVNNLPAHVAVIMDGNGRWAKQQGFKDRIFGHRHAIAAVRETIEGCGELGIKYLTLYAFSTENWNRPAAEVKALMSLLVSAIHDELPGMMKNQIRLKAIGDLASLPKSSQKELQSAMDQTAANKGLTLVLALSYSGKWDLTQATQKIAQKVAAGEIAALDVDANVINAHLSTAGMPDPDLMIRTGGDHRISNFMLWQLAYAELYIFEELFWPDFRKVNLHQAIVDFQMRERRFGKTSEQVKREG</sequence>
<comment type="function">
    <text evidence="2">Catalyzes the condensation of isopentenyl diphosphate (IPP) with allylic pyrophosphates generating different type of terpenoids.</text>
</comment>
<feature type="binding site" evidence="2">
    <location>
        <position position="215"/>
    </location>
    <ligand>
        <name>Mg(2+)</name>
        <dbReference type="ChEBI" id="CHEBI:18420"/>
    </ligand>
</feature>
<protein>
    <recommendedName>
        <fullName evidence="2">Isoprenyl transferase</fullName>
        <ecNumber evidence="2">2.5.1.-</ecNumber>
    </recommendedName>
</protein>
<evidence type="ECO:0000313" key="3">
    <source>
        <dbReference type="EMBL" id="MFD3276867.1"/>
    </source>
</evidence>
<dbReference type="NCBIfam" id="NF011405">
    <property type="entry name" value="PRK14830.1"/>
    <property type="match status" value="1"/>
</dbReference>
<dbReference type="RefSeq" id="WP_377977307.1">
    <property type="nucleotide sequence ID" value="NZ_JBBKYA010000006.1"/>
</dbReference>
<dbReference type="Pfam" id="PF01255">
    <property type="entry name" value="Prenyltransf"/>
    <property type="match status" value="1"/>
</dbReference>
<dbReference type="CDD" id="cd00475">
    <property type="entry name" value="Cis_IPPS"/>
    <property type="match status" value="1"/>
</dbReference>
<dbReference type="PANTHER" id="PTHR10291:SF0">
    <property type="entry name" value="DEHYDRODOLICHYL DIPHOSPHATE SYNTHASE 2"/>
    <property type="match status" value="1"/>
</dbReference>
<gene>
    <name evidence="3" type="ORF">SKC38_11570</name>
</gene>
<dbReference type="EMBL" id="JBBKYA010000006">
    <property type="protein sequence ID" value="MFD3276867.1"/>
    <property type="molecule type" value="Genomic_DNA"/>
</dbReference>
<feature type="binding site" evidence="2">
    <location>
        <position position="45"/>
    </location>
    <ligand>
        <name>substrate</name>
    </ligand>
</feature>
<dbReference type="Gene3D" id="3.40.1180.10">
    <property type="entry name" value="Decaprenyl diphosphate synthase-like"/>
    <property type="match status" value="1"/>
</dbReference>
<accession>A0ABW6D4E8</accession>
<feature type="binding site" evidence="2">
    <location>
        <position position="32"/>
    </location>
    <ligand>
        <name>substrate</name>
    </ligand>
</feature>
<comment type="subunit">
    <text evidence="2">Homodimer.</text>
</comment>
<comment type="cofactor">
    <cofactor evidence="2">
        <name>Mg(2+)</name>
        <dbReference type="ChEBI" id="CHEBI:18420"/>
    </cofactor>
    <text evidence="2">Binds 2 magnesium ions per subunit.</text>
</comment>
<keyword evidence="4" id="KW-1185">Reference proteome</keyword>
<dbReference type="HAMAP" id="MF_01139">
    <property type="entry name" value="ISPT"/>
    <property type="match status" value="1"/>
</dbReference>
<feature type="active site" description="Proton acceptor" evidence="2">
    <location>
        <position position="76"/>
    </location>
</feature>
<feature type="binding site" evidence="2">
    <location>
        <begin position="73"/>
        <end position="75"/>
    </location>
    <ligand>
        <name>substrate</name>
    </ligand>
</feature>
<dbReference type="NCBIfam" id="TIGR00055">
    <property type="entry name" value="uppS"/>
    <property type="match status" value="1"/>
</dbReference>
<keyword evidence="1 2" id="KW-0808">Transferase</keyword>
<keyword evidence="2" id="KW-0479">Metal-binding</keyword>
<dbReference type="PANTHER" id="PTHR10291">
    <property type="entry name" value="DEHYDRODOLICHYL DIPHOSPHATE SYNTHASE FAMILY MEMBER"/>
    <property type="match status" value="1"/>
</dbReference>
<dbReference type="Proteomes" id="UP001598114">
    <property type="component" value="Unassembled WGS sequence"/>
</dbReference>
<dbReference type="EC" id="2.5.1.-" evidence="2"/>
<comment type="caution">
    <text evidence="3">The sequence shown here is derived from an EMBL/GenBank/DDBJ whole genome shotgun (WGS) entry which is preliminary data.</text>
</comment>
<dbReference type="GO" id="GO:0016740">
    <property type="term" value="F:transferase activity"/>
    <property type="evidence" value="ECO:0007669"/>
    <property type="project" value="UniProtKB-KW"/>
</dbReference>
<feature type="active site" evidence="2">
    <location>
        <position position="27"/>
    </location>
</feature>
<dbReference type="SUPFAM" id="SSF64005">
    <property type="entry name" value="Undecaprenyl diphosphate synthase"/>
    <property type="match status" value="1"/>
</dbReference>
<feature type="binding site" evidence="2">
    <location>
        <position position="79"/>
    </location>
    <ligand>
        <name>substrate</name>
    </ligand>
</feature>
<evidence type="ECO:0000256" key="1">
    <source>
        <dbReference type="ARBA" id="ARBA00022679"/>
    </source>
</evidence>